<evidence type="ECO:0000313" key="6">
    <source>
        <dbReference type="EMBL" id="MFI2323621.1"/>
    </source>
</evidence>
<dbReference type="InterPro" id="IPR050571">
    <property type="entry name" value="Class-IV_PLP-Dep_Aminotrnsfr"/>
</dbReference>
<proteinExistence type="inferred from homology"/>
<dbReference type="PROSITE" id="PS00770">
    <property type="entry name" value="AA_TRANSFER_CLASS_4"/>
    <property type="match status" value="1"/>
</dbReference>
<gene>
    <name evidence="6" type="ORF">ACH47G_24340</name>
</gene>
<comment type="cofactor">
    <cofactor evidence="1 5">
        <name>pyridoxal 5'-phosphate</name>
        <dbReference type="ChEBI" id="CHEBI:597326"/>
    </cofactor>
</comment>
<dbReference type="InterPro" id="IPR018300">
    <property type="entry name" value="Aminotrans_IV_CS"/>
</dbReference>
<dbReference type="SUPFAM" id="SSF56752">
    <property type="entry name" value="D-aminoacid aminotransferase-like PLP-dependent enzymes"/>
    <property type="match status" value="1"/>
</dbReference>
<evidence type="ECO:0000256" key="4">
    <source>
        <dbReference type="RuleBase" id="RU004106"/>
    </source>
</evidence>
<reference evidence="6 7" key="1">
    <citation type="submission" date="2024-10" db="EMBL/GenBank/DDBJ databases">
        <title>The Natural Products Discovery Center: Release of the First 8490 Sequenced Strains for Exploring Actinobacteria Biosynthetic Diversity.</title>
        <authorList>
            <person name="Kalkreuter E."/>
            <person name="Kautsar S.A."/>
            <person name="Yang D."/>
            <person name="Bader C.D."/>
            <person name="Teijaro C.N."/>
            <person name="Fluegel L."/>
            <person name="Davis C.M."/>
            <person name="Simpson J.R."/>
            <person name="Lauterbach L."/>
            <person name="Steele A.D."/>
            <person name="Gui C."/>
            <person name="Meng S."/>
            <person name="Li G."/>
            <person name="Viehrig K."/>
            <person name="Ye F."/>
            <person name="Su P."/>
            <person name="Kiefer A.F."/>
            <person name="Nichols A."/>
            <person name="Cepeda A.J."/>
            <person name="Yan W."/>
            <person name="Fan B."/>
            <person name="Jiang Y."/>
            <person name="Adhikari A."/>
            <person name="Zheng C.-J."/>
            <person name="Schuster L."/>
            <person name="Cowan T.M."/>
            <person name="Smanski M.J."/>
            <person name="Chevrette M.G."/>
            <person name="De Carvalho L.P.S."/>
            <person name="Shen B."/>
        </authorList>
    </citation>
    <scope>NUCLEOTIDE SEQUENCE [LARGE SCALE GENOMIC DNA]</scope>
    <source>
        <strain evidence="6 7">NPDC019626</strain>
    </source>
</reference>
<dbReference type="GO" id="GO:0008483">
    <property type="term" value="F:transaminase activity"/>
    <property type="evidence" value="ECO:0007669"/>
    <property type="project" value="UniProtKB-KW"/>
</dbReference>
<name>A0ABW7WMI1_9NOCA</name>
<keyword evidence="6" id="KW-0032">Aminotransferase</keyword>
<dbReference type="Gene3D" id="3.30.470.10">
    <property type="match status" value="1"/>
</dbReference>
<comment type="similarity">
    <text evidence="2 4">Belongs to the class-IV pyridoxal-phosphate-dependent aminotransferase family.</text>
</comment>
<keyword evidence="6" id="KW-0808">Transferase</keyword>
<sequence>MANPHPHVYLGDRIVAAESATVSVASSAVLYGLSVYTVFPVHVDGAARTAFRLEDHFRRLEESCKIIGMDRFAAEWDYARFRAAVVELVAANAPREDVFVRATVHVVESIPGTRVRGCAIRVSMFVYDAVPIVPQDGMRLKSSPWRRIPDNAIPSRAKVNGAYVNSVLAKQDAIDSGYDDCVFLDGNGHVCELSAANIFLVRNGTLITPDVSCDILDGINRRTVLTLAAEDGIPVVERTVDLTELYIADEVFVTGTSSGAAPVVEVDGRLVADGVPGPISQALRKRHHAALRTDDVHGWVTELTR</sequence>
<keyword evidence="3 5" id="KW-0663">Pyridoxal phosphate</keyword>
<evidence type="ECO:0000256" key="2">
    <source>
        <dbReference type="ARBA" id="ARBA00009320"/>
    </source>
</evidence>
<dbReference type="PANTHER" id="PTHR42743">
    <property type="entry name" value="AMINO-ACID AMINOTRANSFERASE"/>
    <property type="match status" value="1"/>
</dbReference>
<protein>
    <submittedName>
        <fullName evidence="6">Aminotransferase class IV</fullName>
    </submittedName>
</protein>
<dbReference type="RefSeq" id="WP_396948132.1">
    <property type="nucleotide sequence ID" value="NZ_JBIRXV010000005.1"/>
</dbReference>
<dbReference type="Gene3D" id="3.20.10.10">
    <property type="entry name" value="D-amino Acid Aminotransferase, subunit A, domain 2"/>
    <property type="match status" value="1"/>
</dbReference>
<dbReference type="Pfam" id="PF01063">
    <property type="entry name" value="Aminotran_4"/>
    <property type="match status" value="1"/>
</dbReference>
<dbReference type="EMBL" id="JBIRXV010000005">
    <property type="protein sequence ID" value="MFI2323621.1"/>
    <property type="molecule type" value="Genomic_DNA"/>
</dbReference>
<organism evidence="6 7">
    <name type="scientific">Nocardia beijingensis</name>
    <dbReference type="NCBI Taxonomy" id="95162"/>
    <lineage>
        <taxon>Bacteria</taxon>
        <taxon>Bacillati</taxon>
        <taxon>Actinomycetota</taxon>
        <taxon>Actinomycetes</taxon>
        <taxon>Mycobacteriales</taxon>
        <taxon>Nocardiaceae</taxon>
        <taxon>Nocardia</taxon>
    </lineage>
</organism>
<evidence type="ECO:0000256" key="5">
    <source>
        <dbReference type="RuleBase" id="RU004516"/>
    </source>
</evidence>
<evidence type="ECO:0000256" key="1">
    <source>
        <dbReference type="ARBA" id="ARBA00001933"/>
    </source>
</evidence>
<keyword evidence="7" id="KW-1185">Reference proteome</keyword>
<dbReference type="InterPro" id="IPR043131">
    <property type="entry name" value="BCAT-like_N"/>
</dbReference>
<dbReference type="PANTHER" id="PTHR42743:SF4">
    <property type="entry name" value="BRANCHED-CHAIN-AMINO-ACID AMINOTRANSFERASE-RELATED"/>
    <property type="match status" value="1"/>
</dbReference>
<dbReference type="InterPro" id="IPR001544">
    <property type="entry name" value="Aminotrans_IV"/>
</dbReference>
<evidence type="ECO:0000256" key="3">
    <source>
        <dbReference type="ARBA" id="ARBA00022898"/>
    </source>
</evidence>
<dbReference type="InterPro" id="IPR043132">
    <property type="entry name" value="BCAT-like_C"/>
</dbReference>
<dbReference type="CDD" id="cd00449">
    <property type="entry name" value="PLPDE_IV"/>
    <property type="match status" value="1"/>
</dbReference>
<dbReference type="Proteomes" id="UP001611450">
    <property type="component" value="Unassembled WGS sequence"/>
</dbReference>
<accession>A0ABW7WMI1</accession>
<comment type="caution">
    <text evidence="6">The sequence shown here is derived from an EMBL/GenBank/DDBJ whole genome shotgun (WGS) entry which is preliminary data.</text>
</comment>
<evidence type="ECO:0000313" key="7">
    <source>
        <dbReference type="Proteomes" id="UP001611450"/>
    </source>
</evidence>
<dbReference type="InterPro" id="IPR036038">
    <property type="entry name" value="Aminotransferase-like"/>
</dbReference>